<comment type="similarity">
    <text evidence="3">Belongs to the DRC10 family.</text>
</comment>
<dbReference type="AlphaFoldDB" id="A0A4Z1T6X1"/>
<dbReference type="VEuPathDB" id="GiardiaDB:GMRT_20536"/>
<evidence type="ECO:0000256" key="2">
    <source>
        <dbReference type="ARBA" id="ARBA00004611"/>
    </source>
</evidence>
<evidence type="ECO:0000256" key="6">
    <source>
        <dbReference type="ARBA" id="ARBA00022846"/>
    </source>
</evidence>
<dbReference type="PANTHER" id="PTHR31598:SF1">
    <property type="entry name" value="DYNEIN REGULATORY COMPLEX PROTEIN 10"/>
    <property type="match status" value="1"/>
</dbReference>
<evidence type="ECO:0000256" key="7">
    <source>
        <dbReference type="ARBA" id="ARBA00023069"/>
    </source>
</evidence>
<comment type="caution">
    <text evidence="10">The sequence shown here is derived from an EMBL/GenBank/DDBJ whole genome shotgun (WGS) entry which is preliminary data.</text>
</comment>
<reference evidence="10 12" key="1">
    <citation type="submission" date="2019-05" db="EMBL/GenBank/DDBJ databases">
        <title>The compact genome of Giardia muris reveals important steps in the evolution of intestinal protozoan parasites.</title>
        <authorList>
            <person name="Xu F."/>
            <person name="Jimenez-Gonzalez A."/>
            <person name="Einarsson E."/>
            <person name="Astvaldsson A."/>
            <person name="Peirasmaki D."/>
            <person name="Eckmann L."/>
            <person name="Andersson J.O."/>
            <person name="Svard S.G."/>
            <person name="Jerlstrom-Hultqvist J."/>
        </authorList>
    </citation>
    <scope>NUCLEOTIDE SEQUENCE [LARGE SCALE GENOMIC DNA]</scope>
    <source>
        <strain evidence="10 12">Roberts-Thomson</strain>
    </source>
</reference>
<accession>A0A4Z1T6X1</accession>
<dbReference type="PANTHER" id="PTHR31598">
    <property type="entry name" value="IQ DOMAIN-CONTAINING PROTEIN D"/>
    <property type="match status" value="1"/>
</dbReference>
<evidence type="ECO:0000256" key="1">
    <source>
        <dbReference type="ARBA" id="ARBA00003029"/>
    </source>
</evidence>
<gene>
    <name evidence="10" type="ORF">GMRT_11431</name>
    <name evidence="11" type="ORF">GMRT_20536</name>
</gene>
<evidence type="ECO:0000313" key="11">
    <source>
        <dbReference type="EMBL" id="TNJ29735.1"/>
    </source>
</evidence>
<comment type="subcellular location">
    <subcellularLocation>
        <location evidence="2">Cytoplasm</location>
        <location evidence="2">Cytoskeleton</location>
        <location evidence="2">Flagellum axoneme</location>
    </subcellularLocation>
</comment>
<dbReference type="EMBL" id="VDLU01000001">
    <property type="protein sequence ID" value="TNJ29735.1"/>
    <property type="molecule type" value="Genomic_DNA"/>
</dbReference>
<keyword evidence="9" id="KW-0966">Cell projection</keyword>
<dbReference type="Proteomes" id="UP000315496">
    <property type="component" value="Chromosome 2"/>
</dbReference>
<evidence type="ECO:0000256" key="9">
    <source>
        <dbReference type="ARBA" id="ARBA00023273"/>
    </source>
</evidence>
<evidence type="ECO:0000256" key="3">
    <source>
        <dbReference type="ARBA" id="ARBA00009071"/>
    </source>
</evidence>
<organism evidence="10 12">
    <name type="scientific">Giardia muris</name>
    <dbReference type="NCBI Taxonomy" id="5742"/>
    <lineage>
        <taxon>Eukaryota</taxon>
        <taxon>Metamonada</taxon>
        <taxon>Diplomonadida</taxon>
        <taxon>Hexamitidae</taxon>
        <taxon>Giardiinae</taxon>
        <taxon>Giardia</taxon>
    </lineage>
</organism>
<dbReference type="OrthoDB" id="10253023at2759"/>
<keyword evidence="12" id="KW-1185">Reference proteome</keyword>
<dbReference type="Proteomes" id="UP000315496">
    <property type="component" value="Chromosome 1"/>
</dbReference>
<keyword evidence="7" id="KW-0969">Cilium</keyword>
<protein>
    <recommendedName>
        <fullName evidence="4">Dynein regulatory complex protein 10</fullName>
    </recommendedName>
</protein>
<sequence>MNKLIAVEACRCLAVIQDSIDVLERINCVTPTLFTLGLDFDTLLNKDLSLAMKKYQQTRTTLESLRTELSSVKAAGFKARLKSIQRKIEASTDLFQKAVKQLLILLAGENDFIPKLERAGIQVASLQPQQIIVGGGNRSGATGSVAGDLLGTQSQTGTIQGQGPQAYATVADVINILKSLHHVVSIEMRTSSSQEKQKKAVLAALAASERSSQAQIQSLRKELDVTTAQCNASEEQLELRITGVNEALHQNATEADAESTRLVEMCSSLELQSLDSYNKRINTIVPELAELQRKVNDICKRHRDQITEVQRSKRRSELQVRQWVKNYDERCKECDDLIYRLRYEVNISRDRIAVLEGIVNEYNAYLAERTSQFEGREEVWRQFMLTWELPAVVYETQHKEFA</sequence>
<evidence type="ECO:0000313" key="12">
    <source>
        <dbReference type="Proteomes" id="UP000315496"/>
    </source>
</evidence>
<evidence type="ECO:0000256" key="5">
    <source>
        <dbReference type="ARBA" id="ARBA00022490"/>
    </source>
</evidence>
<evidence type="ECO:0000256" key="4">
    <source>
        <dbReference type="ARBA" id="ARBA00021752"/>
    </source>
</evidence>
<evidence type="ECO:0000313" key="10">
    <source>
        <dbReference type="EMBL" id="TNJ28289.1"/>
    </source>
</evidence>
<name>A0A4Z1T6X1_GIAMU</name>
<dbReference type="VEuPathDB" id="GiardiaDB:GMRT_11431"/>
<evidence type="ECO:0000256" key="8">
    <source>
        <dbReference type="ARBA" id="ARBA00023212"/>
    </source>
</evidence>
<keyword evidence="8" id="KW-0206">Cytoskeleton</keyword>
<proteinExistence type="inferred from homology"/>
<keyword evidence="5" id="KW-0963">Cytoplasm</keyword>
<keyword evidence="6" id="KW-0282">Flagellum</keyword>
<dbReference type="InterPro" id="IPR042815">
    <property type="entry name" value="DRC10"/>
</dbReference>
<dbReference type="EMBL" id="VDLU01000002">
    <property type="protein sequence ID" value="TNJ28289.1"/>
    <property type="molecule type" value="Genomic_DNA"/>
</dbReference>
<comment type="function">
    <text evidence="1">Component of the nexin-dynein regulatory complex (N-DRC), a key regulator of ciliary/flagellar motility which maintains the alignment and integrity of the distal axoneme and regulates microtubule sliding in motile axonemes.</text>
</comment>